<keyword evidence="2" id="KW-1185">Reference proteome</keyword>
<sequence length="527" mass="58115">MAFRPVSAAAASAGAILGGRTHPRAGGVSMARDHAHAALIIGAGFTGLGAAIRLAEAGVDDIVILERADRVGGTWRDTTYPGASCDVPSLLYSYSFVKNPTWSRTYSPAPEIYRHLEDMADRFDIRRRIRFGHEVSGLAFDEDAGVWTATTKNRKKFRARTVVLASGPLSDVSFPDIRGLDSYRGHKIHSARWDHDYDFAGKRVAVIGTGASAIQIIPELVKQAGFVKVFQRTPCWVLPRLDVATPPAVQALFAKVPAAQELARQALYWGHEASATALVWDTPLTSLVARLGKAHLRAQVKDPWLRRQLTPDFRPGCKRMLVSSDYYPALQRDNCKLIDWPIATLSPAGIRTSDGIEHHLDCIVFATGYDVHLTGPPFPVTGLGGRSLAAEWAGGAQAYKSINVHGYPNLFVMTGPNSGPGHNSLLVYIEGQLDYAVRGITTILNDDLRYLDVREEVQRRHNEAIQRRLTKTTWMSGCRSWYLTKDGFNGSMYPGFATQYLRQMSDFRYQDYQAVARRARTPAASSA</sequence>
<dbReference type="PANTHER" id="PTHR42877:SF4">
    <property type="entry name" value="FAD_NAD(P)-BINDING DOMAIN-CONTAINING PROTEIN-RELATED"/>
    <property type="match status" value="1"/>
</dbReference>
<dbReference type="STRING" id="262316.MAP_2200"/>
<dbReference type="InterPro" id="IPR036188">
    <property type="entry name" value="FAD/NAD-bd_sf"/>
</dbReference>
<dbReference type="KEGG" id="mpa:MAP_2200"/>
<reference evidence="1 2" key="1">
    <citation type="journal article" date="2005" name="Proc. Natl. Acad. Sci. U.S.A.">
        <title>The complete genome sequence of Mycobacterium avium subspecies paratuberculosis.</title>
        <authorList>
            <person name="Li L."/>
            <person name="Bannantine J.P."/>
            <person name="Zhang Q."/>
            <person name="Amonsin A."/>
            <person name="May B.J."/>
            <person name="Alt D."/>
            <person name="Banerji N."/>
            <person name="Kanjilal S."/>
            <person name="Kapur V."/>
        </authorList>
    </citation>
    <scope>NUCLEOTIDE SEQUENCE [LARGE SCALE GENOMIC DNA]</scope>
    <source>
        <strain evidence="2">ATCC BAA-968 / K-10</strain>
    </source>
</reference>
<dbReference type="HOGENOM" id="CLU_006937_7_1_11"/>
<dbReference type="Pfam" id="PF13738">
    <property type="entry name" value="Pyr_redox_3"/>
    <property type="match status" value="1"/>
</dbReference>
<accession>Q73XV8</accession>
<dbReference type="AlphaFoldDB" id="Q73XV8"/>
<organism evidence="1 2">
    <name type="scientific">Mycolicibacterium paratuberculosis (strain ATCC BAA-968 / K-10)</name>
    <name type="common">Mycobacterium paratuberculosis</name>
    <dbReference type="NCBI Taxonomy" id="262316"/>
    <lineage>
        <taxon>Bacteria</taxon>
        <taxon>Bacillati</taxon>
        <taxon>Actinomycetota</taxon>
        <taxon>Actinomycetes</taxon>
        <taxon>Mycobacteriales</taxon>
        <taxon>Mycobacteriaceae</taxon>
        <taxon>Mycobacterium</taxon>
        <taxon>Mycobacterium avium complex (MAC)</taxon>
    </lineage>
</organism>
<name>Q73XV8_MYCPA</name>
<gene>
    <name evidence="1" type="ordered locus">MAP_2200</name>
</gene>
<protein>
    <recommendedName>
        <fullName evidence="3">4-hydroxyacetophenone monooxygenase</fullName>
    </recommendedName>
</protein>
<dbReference type="eggNOG" id="COG2072">
    <property type="taxonomic scope" value="Bacteria"/>
</dbReference>
<dbReference type="PANTHER" id="PTHR42877">
    <property type="entry name" value="L-ORNITHINE N(5)-MONOOXYGENASE-RELATED"/>
    <property type="match status" value="1"/>
</dbReference>
<dbReference type="InterPro" id="IPR051209">
    <property type="entry name" value="FAD-bind_Monooxygenase_sf"/>
</dbReference>
<evidence type="ECO:0008006" key="3">
    <source>
        <dbReference type="Google" id="ProtNLM"/>
    </source>
</evidence>
<dbReference type="Proteomes" id="UP000000580">
    <property type="component" value="Chromosome"/>
</dbReference>
<dbReference type="EMBL" id="AE016958">
    <property type="protein sequence ID" value="AAS04517.1"/>
    <property type="molecule type" value="Genomic_DNA"/>
</dbReference>
<evidence type="ECO:0000313" key="2">
    <source>
        <dbReference type="Proteomes" id="UP000000580"/>
    </source>
</evidence>
<proteinExistence type="predicted"/>
<dbReference type="SUPFAM" id="SSF51905">
    <property type="entry name" value="FAD/NAD(P)-binding domain"/>
    <property type="match status" value="2"/>
</dbReference>
<evidence type="ECO:0000313" key="1">
    <source>
        <dbReference type="EMBL" id="AAS04517.1"/>
    </source>
</evidence>
<dbReference type="Gene3D" id="3.50.50.60">
    <property type="entry name" value="FAD/NAD(P)-binding domain"/>
    <property type="match status" value="2"/>
</dbReference>
<dbReference type="PRINTS" id="PR00469">
    <property type="entry name" value="PNDRDTASEII"/>
</dbReference>